<dbReference type="SUPFAM" id="SSF52279">
    <property type="entry name" value="Beta-D-glucan exohydrolase, C-terminal domain"/>
    <property type="match status" value="1"/>
</dbReference>
<proteinExistence type="predicted"/>
<keyword evidence="2" id="KW-0326">Glycosidase</keyword>
<evidence type="ECO:0000313" key="4">
    <source>
        <dbReference type="EMBL" id="KAK8883257.1"/>
    </source>
</evidence>
<name>A0ABR2JX10_9EUKA</name>
<dbReference type="EMBL" id="JAPFFF010000009">
    <property type="protein sequence ID" value="KAK8883257.1"/>
    <property type="molecule type" value="Genomic_DNA"/>
</dbReference>
<evidence type="ECO:0000256" key="1">
    <source>
        <dbReference type="ARBA" id="ARBA00022801"/>
    </source>
</evidence>
<keyword evidence="5" id="KW-1185">Reference proteome</keyword>
<feature type="domain" description="Glycoside hydrolase family 3 C-terminal" evidence="3">
    <location>
        <begin position="33"/>
        <end position="84"/>
    </location>
</feature>
<sequence>MKITYTTDKSEQISELEQQNSAAVRKIVGEAAVLLKNDGVLPLPSAGKVSLYGNAARNTFKGGTGSGCVNSRFVVNIETGLENEGFTINNTKWLD</sequence>
<accession>A0ABR2JX10</accession>
<evidence type="ECO:0000256" key="2">
    <source>
        <dbReference type="ARBA" id="ARBA00023295"/>
    </source>
</evidence>
<comment type="caution">
    <text evidence="4">The sequence shown here is derived from an EMBL/GenBank/DDBJ whole genome shotgun (WGS) entry which is preliminary data.</text>
</comment>
<gene>
    <name evidence="4" type="ORF">M9Y10_045908</name>
</gene>
<reference evidence="4 5" key="1">
    <citation type="submission" date="2024-04" db="EMBL/GenBank/DDBJ databases">
        <title>Tritrichomonas musculus Genome.</title>
        <authorList>
            <person name="Alves-Ferreira E."/>
            <person name="Grigg M."/>
            <person name="Lorenzi H."/>
            <person name="Galac M."/>
        </authorList>
    </citation>
    <scope>NUCLEOTIDE SEQUENCE [LARGE SCALE GENOMIC DNA]</scope>
    <source>
        <strain evidence="4 5">EAF2021</strain>
    </source>
</reference>
<dbReference type="Pfam" id="PF01915">
    <property type="entry name" value="Glyco_hydro_3_C"/>
    <property type="match status" value="1"/>
</dbReference>
<dbReference type="Proteomes" id="UP001470230">
    <property type="component" value="Unassembled WGS sequence"/>
</dbReference>
<evidence type="ECO:0000259" key="3">
    <source>
        <dbReference type="Pfam" id="PF01915"/>
    </source>
</evidence>
<dbReference type="InterPro" id="IPR036881">
    <property type="entry name" value="Glyco_hydro_3_C_sf"/>
</dbReference>
<evidence type="ECO:0000313" key="5">
    <source>
        <dbReference type="Proteomes" id="UP001470230"/>
    </source>
</evidence>
<organism evidence="4 5">
    <name type="scientific">Tritrichomonas musculus</name>
    <dbReference type="NCBI Taxonomy" id="1915356"/>
    <lineage>
        <taxon>Eukaryota</taxon>
        <taxon>Metamonada</taxon>
        <taxon>Parabasalia</taxon>
        <taxon>Tritrichomonadida</taxon>
        <taxon>Tritrichomonadidae</taxon>
        <taxon>Tritrichomonas</taxon>
    </lineage>
</organism>
<dbReference type="Gene3D" id="3.40.50.1700">
    <property type="entry name" value="Glycoside hydrolase family 3 C-terminal domain"/>
    <property type="match status" value="1"/>
</dbReference>
<dbReference type="InterPro" id="IPR002772">
    <property type="entry name" value="Glyco_hydro_3_C"/>
</dbReference>
<protein>
    <recommendedName>
        <fullName evidence="3">Glycoside hydrolase family 3 C-terminal domain-containing protein</fullName>
    </recommendedName>
</protein>
<keyword evidence="1" id="KW-0378">Hydrolase</keyword>